<dbReference type="EMBL" id="NRGP01000048">
    <property type="protein sequence ID" value="PCC44882.1"/>
    <property type="molecule type" value="Genomic_DNA"/>
</dbReference>
<feature type="transmembrane region" description="Helical" evidence="2">
    <location>
        <begin position="146"/>
        <end position="166"/>
    </location>
</feature>
<sequence length="289" mass="31864">MSDQLRNMYGVYEELERIPGAAQKAAKSRAEKHSEVLAEATRREQQIETRHNNAVESARKRHEEAHNELENRLKRAAQSASGKGALPSATASGTGRAPDFGQLQQLDMQLEGAIDDNRKLEFHLGQLKELLRAEQGQSAARKRDKLTFALLGAGALLSVIFGANIIGALLAIASAMVVQVRMTYWPSAYVFARSENFPSITYDARRRGSVAQVLAAWCLLGALFATATLSNILKNVHPFWNEQGLWRWMPSGELGTPGFGAYLSAISFWFAVVYAFVLLIAGYVRRGGR</sequence>
<evidence type="ECO:0000256" key="1">
    <source>
        <dbReference type="SAM" id="MobiDB-lite"/>
    </source>
</evidence>
<feature type="transmembrane region" description="Helical" evidence="2">
    <location>
        <begin position="213"/>
        <end position="233"/>
    </location>
</feature>
<name>A0A2A3YYK8_BREAU</name>
<feature type="compositionally biased region" description="Basic and acidic residues" evidence="1">
    <location>
        <begin position="28"/>
        <end position="73"/>
    </location>
</feature>
<feature type="region of interest" description="Disordered" evidence="1">
    <location>
        <begin position="20"/>
        <end position="98"/>
    </location>
</feature>
<reference evidence="3 4" key="1">
    <citation type="journal article" date="2017" name="Elife">
        <title>Extensive horizontal gene transfer in cheese-associated bacteria.</title>
        <authorList>
            <person name="Bonham K.S."/>
            <person name="Wolfe B.E."/>
            <person name="Dutton R.J."/>
        </authorList>
    </citation>
    <scope>NUCLEOTIDE SEQUENCE [LARGE SCALE GENOMIC DNA]</scope>
    <source>
        <strain evidence="3 4">947_7</strain>
    </source>
</reference>
<keyword evidence="2" id="KW-0812">Transmembrane</keyword>
<keyword evidence="2" id="KW-0472">Membrane</keyword>
<dbReference type="AlphaFoldDB" id="A0A2A3YYK8"/>
<keyword evidence="2" id="KW-1133">Transmembrane helix</keyword>
<gene>
    <name evidence="3" type="ORF">CIK64_18580</name>
</gene>
<comment type="caution">
    <text evidence="3">The sequence shown here is derived from an EMBL/GenBank/DDBJ whole genome shotgun (WGS) entry which is preliminary data.</text>
</comment>
<organism evidence="3 4">
    <name type="scientific">Brevibacterium aurantiacum</name>
    <dbReference type="NCBI Taxonomy" id="273384"/>
    <lineage>
        <taxon>Bacteria</taxon>
        <taxon>Bacillati</taxon>
        <taxon>Actinomycetota</taxon>
        <taxon>Actinomycetes</taxon>
        <taxon>Micrococcales</taxon>
        <taxon>Brevibacteriaceae</taxon>
        <taxon>Brevibacterium</taxon>
    </lineage>
</organism>
<proteinExistence type="predicted"/>
<evidence type="ECO:0000256" key="2">
    <source>
        <dbReference type="SAM" id="Phobius"/>
    </source>
</evidence>
<feature type="transmembrane region" description="Helical" evidence="2">
    <location>
        <begin position="259"/>
        <end position="284"/>
    </location>
</feature>
<evidence type="ECO:0000313" key="4">
    <source>
        <dbReference type="Proteomes" id="UP000217564"/>
    </source>
</evidence>
<evidence type="ECO:0000313" key="3">
    <source>
        <dbReference type="EMBL" id="PCC44882.1"/>
    </source>
</evidence>
<protein>
    <submittedName>
        <fullName evidence="3">Uncharacterized protein</fullName>
    </submittedName>
</protein>
<dbReference type="Proteomes" id="UP000217564">
    <property type="component" value="Unassembled WGS sequence"/>
</dbReference>
<accession>A0A2A3YYK8</accession>
<dbReference type="RefSeq" id="WP_009884444.1">
    <property type="nucleotide sequence ID" value="NZ_AAGP01000033.1"/>
</dbReference>